<dbReference type="Gene3D" id="3.40.470.10">
    <property type="entry name" value="Uracil-DNA glycosylase-like domain"/>
    <property type="match status" value="1"/>
</dbReference>
<dbReference type="SMART" id="SM00986">
    <property type="entry name" value="UDG"/>
    <property type="match status" value="1"/>
</dbReference>
<dbReference type="InterPro" id="IPR036895">
    <property type="entry name" value="Uracil-DNA_glycosylase-like_sf"/>
</dbReference>
<name>E8M9Y7_PHOS4</name>
<dbReference type="Pfam" id="PF03167">
    <property type="entry name" value="UDG"/>
    <property type="match status" value="1"/>
</dbReference>
<dbReference type="SMART" id="SM00987">
    <property type="entry name" value="UreE_C"/>
    <property type="match status" value="1"/>
</dbReference>
<evidence type="ECO:0000259" key="1">
    <source>
        <dbReference type="SMART" id="SM00986"/>
    </source>
</evidence>
<dbReference type="OrthoDB" id="9789139at2"/>
<organism evidence="2 3">
    <name type="scientific">Vibrio sinaloensis DSM 21326</name>
    <dbReference type="NCBI Taxonomy" id="945550"/>
    <lineage>
        <taxon>Bacteria</taxon>
        <taxon>Pseudomonadati</taxon>
        <taxon>Pseudomonadota</taxon>
        <taxon>Gammaproteobacteria</taxon>
        <taxon>Vibrionales</taxon>
        <taxon>Vibrionaceae</taxon>
        <taxon>Vibrio</taxon>
        <taxon>Vibrio oreintalis group</taxon>
    </lineage>
</organism>
<comment type="caution">
    <text evidence="2">The sequence shown here is derived from an EMBL/GenBank/DDBJ whole genome shotgun (WGS) entry which is preliminary data.</text>
</comment>
<evidence type="ECO:0000313" key="2">
    <source>
        <dbReference type="EMBL" id="EGA69180.1"/>
    </source>
</evidence>
<dbReference type="RefSeq" id="WP_008079046.1">
    <property type="nucleotide sequence ID" value="NZ_AEVT01000090.1"/>
</dbReference>
<proteinExistence type="predicted"/>
<accession>E8M9Y7</accession>
<reference evidence="2 3" key="1">
    <citation type="journal article" date="2012" name="Int. J. Syst. Evol. Microbiol.">
        <title>Vibrio caribbeanicus sp. nov., isolated from the marine sponge Scleritoderma cyanea.</title>
        <authorList>
            <person name="Hoffmann M."/>
            <person name="Monday S.R."/>
            <person name="Allard M.W."/>
            <person name="Strain E.A."/>
            <person name="Whittaker P."/>
            <person name="Naum M."/>
            <person name="McCarthy P.J."/>
            <person name="Lopez J.V."/>
            <person name="Fischer M."/>
            <person name="Brown E.W."/>
        </authorList>
    </citation>
    <scope>NUCLEOTIDE SEQUENCE [LARGE SCALE GENOMIC DNA]</scope>
    <source>
        <strain evidence="3">DSMZ 21326</strain>
    </source>
</reference>
<sequence length="193" mass="22254">MNTLDQLLTQVTNCRVCQPYLKLGCNPVIQANEAAKLLIIGQAPGLKVHHSSIPWNDPSGDRLRQWLALDKEQFYDPKQIAIMPMGLCYPGKGKSGDLPPRKECAPLWHTPILEQLPNIEMTLLIGQYAQSYYLQDKPKTLTETVKSWRRWAPHYLPLPHPSPRNTLWLRNNPWFEEDVVSYIRDHVHQQLGN</sequence>
<dbReference type="eggNOG" id="COG1573">
    <property type="taxonomic scope" value="Bacteria"/>
</dbReference>
<dbReference type="AlphaFoldDB" id="E8M9Y7"/>
<dbReference type="GeneID" id="95570389"/>
<feature type="domain" description="Uracil-DNA glycosylase-like" evidence="1">
    <location>
        <begin position="28"/>
        <end position="184"/>
    </location>
</feature>
<dbReference type="Proteomes" id="UP000006228">
    <property type="component" value="Unassembled WGS sequence"/>
</dbReference>
<dbReference type="SUPFAM" id="SSF52141">
    <property type="entry name" value="Uracil-DNA glycosylase-like"/>
    <property type="match status" value="1"/>
</dbReference>
<dbReference type="PANTHER" id="PTHR42160:SF1">
    <property type="entry name" value="URACIL-DNA GLYCOSYLASE SUPERFAMILY PROTEIN"/>
    <property type="match status" value="1"/>
</dbReference>
<gene>
    <name evidence="2" type="ORF">VISI1226_14811</name>
</gene>
<dbReference type="EMBL" id="AEVT01000090">
    <property type="protein sequence ID" value="EGA69180.1"/>
    <property type="molecule type" value="Genomic_DNA"/>
</dbReference>
<dbReference type="PANTHER" id="PTHR42160">
    <property type="entry name" value="URACIL-DNA GLYCOSYLASE SUPERFAMILY PROTEIN"/>
    <property type="match status" value="1"/>
</dbReference>
<evidence type="ECO:0000313" key="3">
    <source>
        <dbReference type="Proteomes" id="UP000006228"/>
    </source>
</evidence>
<protein>
    <recommendedName>
        <fullName evidence="1">Uracil-DNA glycosylase-like domain-containing protein</fullName>
    </recommendedName>
</protein>
<dbReference type="CDD" id="cd10033">
    <property type="entry name" value="UDG_like"/>
    <property type="match status" value="1"/>
</dbReference>
<dbReference type="InterPro" id="IPR047124">
    <property type="entry name" value="HI_0220.2"/>
</dbReference>
<dbReference type="InterPro" id="IPR005122">
    <property type="entry name" value="Uracil-DNA_glycosylase-like"/>
</dbReference>